<reference evidence="4" key="1">
    <citation type="journal article" date="2014" name="Proc. Natl. Acad. Sci. U.S.A.">
        <title>Extensive sampling of basidiomycete genomes demonstrates inadequacy of the white-rot/brown-rot paradigm for wood decay fungi.</title>
        <authorList>
            <person name="Riley R."/>
            <person name="Salamov A.A."/>
            <person name="Brown D.W."/>
            <person name="Nagy L.G."/>
            <person name="Floudas D."/>
            <person name="Held B.W."/>
            <person name="Levasseur A."/>
            <person name="Lombard V."/>
            <person name="Morin E."/>
            <person name="Otillar R."/>
            <person name="Lindquist E.A."/>
            <person name="Sun H."/>
            <person name="LaButti K.M."/>
            <person name="Schmutz J."/>
            <person name="Jabbour D."/>
            <person name="Luo H."/>
            <person name="Baker S.E."/>
            <person name="Pisabarro A.G."/>
            <person name="Walton J.D."/>
            <person name="Blanchette R.A."/>
            <person name="Henrissat B."/>
            <person name="Martin F."/>
            <person name="Cullen D."/>
            <person name="Hibbett D.S."/>
            <person name="Grigoriev I.V."/>
        </authorList>
    </citation>
    <scope>NUCLEOTIDE SEQUENCE [LARGE SCALE GENOMIC DNA]</scope>
    <source>
        <strain evidence="4">CBS 339.88</strain>
    </source>
</reference>
<feature type="transmembrane region" description="Helical" evidence="1">
    <location>
        <begin position="271"/>
        <end position="290"/>
    </location>
</feature>
<accession>A0A067THI0</accession>
<feature type="transmembrane region" description="Helical" evidence="1">
    <location>
        <begin position="245"/>
        <end position="265"/>
    </location>
</feature>
<organism evidence="3 4">
    <name type="scientific">Galerina marginata (strain CBS 339.88)</name>
    <dbReference type="NCBI Taxonomy" id="685588"/>
    <lineage>
        <taxon>Eukaryota</taxon>
        <taxon>Fungi</taxon>
        <taxon>Dikarya</taxon>
        <taxon>Basidiomycota</taxon>
        <taxon>Agaricomycotina</taxon>
        <taxon>Agaricomycetes</taxon>
        <taxon>Agaricomycetidae</taxon>
        <taxon>Agaricales</taxon>
        <taxon>Agaricineae</taxon>
        <taxon>Strophariaceae</taxon>
        <taxon>Galerina</taxon>
    </lineage>
</organism>
<protein>
    <recommendedName>
        <fullName evidence="2">DUF6533 domain-containing protein</fullName>
    </recommendedName>
</protein>
<feature type="transmembrane region" description="Helical" evidence="1">
    <location>
        <begin position="50"/>
        <end position="75"/>
    </location>
</feature>
<keyword evidence="1" id="KW-0472">Membrane</keyword>
<evidence type="ECO:0000313" key="3">
    <source>
        <dbReference type="EMBL" id="KDR79359.1"/>
    </source>
</evidence>
<sequence length="328" mass="36056">MSLESEIQHTFLDERLASFIAVGLAAVAIYDHVVTIGGEIQFVWARWKWTLAQLMFLINRYLSNAILILGAVSLIKNGGVKNKHVRVSPYFAHGSPFITLIPYRCQDLIAAVAWGTIVAFWALQVIVILRISSMYNHSRKIIALLVIAFACEAIAASILERFSGTHPSSNAVDASAETVSRCLPSPSPWWSNLFWISIITYESLMLGLAIRRGLQSPEDMCLFSEYAASGASGVSLSQVLIRDSLLCPLVILTVCIVTFVGSMHFSLAGKQISIAVAGFVTHILGSRLALNLREIYYRLVEEVDDEGDIVLDLPIAFAPTTEDEKPVI</sequence>
<feature type="domain" description="DUF6533" evidence="2">
    <location>
        <begin position="20"/>
        <end position="62"/>
    </location>
</feature>
<proteinExistence type="predicted"/>
<dbReference type="Pfam" id="PF20151">
    <property type="entry name" value="DUF6533"/>
    <property type="match status" value="1"/>
</dbReference>
<name>A0A067THI0_GALM3</name>
<evidence type="ECO:0000313" key="4">
    <source>
        <dbReference type="Proteomes" id="UP000027222"/>
    </source>
</evidence>
<dbReference type="OrthoDB" id="2638860at2759"/>
<dbReference type="AlphaFoldDB" id="A0A067THI0"/>
<keyword evidence="4" id="KW-1185">Reference proteome</keyword>
<feature type="transmembrane region" description="Helical" evidence="1">
    <location>
        <begin position="12"/>
        <end position="30"/>
    </location>
</feature>
<feature type="transmembrane region" description="Helical" evidence="1">
    <location>
        <begin position="141"/>
        <end position="159"/>
    </location>
</feature>
<dbReference type="Proteomes" id="UP000027222">
    <property type="component" value="Unassembled WGS sequence"/>
</dbReference>
<evidence type="ECO:0000259" key="2">
    <source>
        <dbReference type="Pfam" id="PF20151"/>
    </source>
</evidence>
<evidence type="ECO:0000256" key="1">
    <source>
        <dbReference type="SAM" id="Phobius"/>
    </source>
</evidence>
<feature type="transmembrane region" description="Helical" evidence="1">
    <location>
        <begin position="109"/>
        <end position="129"/>
    </location>
</feature>
<keyword evidence="1" id="KW-0812">Transmembrane</keyword>
<dbReference type="HOGENOM" id="CLU_035509_15_0_1"/>
<dbReference type="InterPro" id="IPR045340">
    <property type="entry name" value="DUF6533"/>
</dbReference>
<keyword evidence="1" id="KW-1133">Transmembrane helix</keyword>
<dbReference type="EMBL" id="KL142373">
    <property type="protein sequence ID" value="KDR79359.1"/>
    <property type="molecule type" value="Genomic_DNA"/>
</dbReference>
<feature type="transmembrane region" description="Helical" evidence="1">
    <location>
        <begin position="193"/>
        <end position="210"/>
    </location>
</feature>
<gene>
    <name evidence="3" type="ORF">GALMADRAFT_154275</name>
</gene>